<accession>A0A1W6EW44</accession>
<proteinExistence type="evidence at transcript level"/>
<keyword evidence="1" id="KW-0732">Signal</keyword>
<reference evidence="2" key="1">
    <citation type="submission" date="2017-02" db="EMBL/GenBank/DDBJ databases">
        <title>Parasitoid Jewel Wasp Mounts Multi-Pronged Neurochemical Attack to Hijack a Host Brain.</title>
        <authorList>
            <person name="Arvidson R.S."/>
            <person name="Kaiser M."/>
            <person name="Libersat F."/>
            <person name="Adams M.E."/>
        </authorList>
    </citation>
    <scope>NUCLEOTIDE SEQUENCE</scope>
    <source>
        <strain evidence="2">160</strain>
    </source>
</reference>
<protein>
    <submittedName>
        <fullName evidence="2">Venom protein</fullName>
    </submittedName>
</protein>
<evidence type="ECO:0000256" key="1">
    <source>
        <dbReference type="SAM" id="SignalP"/>
    </source>
</evidence>
<dbReference type="AlphaFoldDB" id="A0A1W6EW44"/>
<feature type="signal peptide" evidence="1">
    <location>
        <begin position="1"/>
        <end position="29"/>
    </location>
</feature>
<evidence type="ECO:0000313" key="2">
    <source>
        <dbReference type="EMBL" id="ARK19942.1"/>
    </source>
</evidence>
<name>A0A1W6EW44_AMPCP</name>
<feature type="chain" id="PRO_5012732470" evidence="1">
    <location>
        <begin position="30"/>
        <end position="75"/>
    </location>
</feature>
<organism evidence="2">
    <name type="scientific">Ampulex compressa</name>
    <name type="common">Emerald cockroach wasp</name>
    <dbReference type="NCBI Taxonomy" id="860918"/>
    <lineage>
        <taxon>Eukaryota</taxon>
        <taxon>Metazoa</taxon>
        <taxon>Ecdysozoa</taxon>
        <taxon>Arthropoda</taxon>
        <taxon>Hexapoda</taxon>
        <taxon>Insecta</taxon>
        <taxon>Pterygota</taxon>
        <taxon>Neoptera</taxon>
        <taxon>Endopterygota</taxon>
        <taxon>Hymenoptera</taxon>
        <taxon>Apocrita</taxon>
        <taxon>Aculeata</taxon>
        <taxon>Apoidea</taxon>
        <taxon>Ampulicidae</taxon>
        <taxon>Ampulicini</taxon>
        <taxon>Ampulex</taxon>
    </lineage>
</organism>
<dbReference type="EMBL" id="KY563533">
    <property type="protein sequence ID" value="ARK19942.1"/>
    <property type="molecule type" value="mRNA"/>
</dbReference>
<sequence>MRCVKSTIMKIVRILVLVVLAVFFDHVSSEPGWGPISFLGRPKQRETPPPKVNFQQCMMERLNTAEKECSVFIRT</sequence>